<dbReference type="PROSITE" id="PS51898">
    <property type="entry name" value="TYR_RECOMBINASE"/>
    <property type="match status" value="1"/>
</dbReference>
<gene>
    <name evidence="3" type="ORF">MOO46_07625</name>
</gene>
<dbReference type="EMBL" id="CP093364">
    <property type="protein sequence ID" value="UQS85872.1"/>
    <property type="molecule type" value="Genomic_DNA"/>
</dbReference>
<keyword evidence="1" id="KW-0233">DNA recombination</keyword>
<dbReference type="SUPFAM" id="SSF56349">
    <property type="entry name" value="DNA breaking-rejoining enzymes"/>
    <property type="match status" value="1"/>
</dbReference>
<evidence type="ECO:0000313" key="4">
    <source>
        <dbReference type="Proteomes" id="UP000831859"/>
    </source>
</evidence>
<evidence type="ECO:0000259" key="2">
    <source>
        <dbReference type="PROSITE" id="PS51898"/>
    </source>
</evidence>
<dbReference type="InterPro" id="IPR011010">
    <property type="entry name" value="DNA_brk_join_enz"/>
</dbReference>
<dbReference type="PANTHER" id="PTHR30349:SF82">
    <property type="entry name" value="INTEGRASE_RECOMBINASE YOEC-RELATED"/>
    <property type="match status" value="1"/>
</dbReference>
<proteinExistence type="predicted"/>
<feature type="domain" description="Tyr recombinase" evidence="2">
    <location>
        <begin position="1"/>
        <end position="187"/>
    </location>
</feature>
<evidence type="ECO:0000256" key="1">
    <source>
        <dbReference type="ARBA" id="ARBA00023172"/>
    </source>
</evidence>
<reference evidence="3 4" key="1">
    <citation type="journal article" date="2022" name="Int. J. Syst. Evol. Microbiol.">
        <title>Apilactobacillus apisilvae sp. nov., Nicolia spurrieriana gen. nov. sp. nov., Bombilactobacillus folatiphilus sp. nov. and Bombilactobacillus thymidiniphilus sp. nov., four new lactic acid bacterial isolates from stingless bees Tetragonula carbonaria and Austroplebeia australis.</title>
        <authorList>
            <person name="Oliphant S.A."/>
            <person name="Watson-Haigh N.S."/>
            <person name="Sumby K.M."/>
            <person name="Gardner J."/>
            <person name="Groom S."/>
            <person name="Jiranek V."/>
        </authorList>
    </citation>
    <scope>NUCLEOTIDE SEQUENCE [LARGE SCALE GENOMIC DNA]</scope>
    <source>
        <strain evidence="3 4">SG5_A10</strain>
    </source>
</reference>
<protein>
    <submittedName>
        <fullName evidence="3">Tyrosine-type recombinase/integrase</fullName>
    </submittedName>
</protein>
<geneLocation type="plasmid" evidence="3 4">
    <name>p2unnamed</name>
</geneLocation>
<dbReference type="Pfam" id="PF00589">
    <property type="entry name" value="Phage_integrase"/>
    <property type="match status" value="1"/>
</dbReference>
<accession>A0ABY4PL46</accession>
<dbReference type="InterPro" id="IPR002104">
    <property type="entry name" value="Integrase_catalytic"/>
</dbReference>
<name>A0ABY4PL46_9LACO</name>
<dbReference type="InterPro" id="IPR013762">
    <property type="entry name" value="Integrase-like_cat_sf"/>
</dbReference>
<keyword evidence="4" id="KW-1185">Reference proteome</keyword>
<keyword evidence="3" id="KW-0614">Plasmid</keyword>
<organism evidence="3 4">
    <name type="scientific">Apilactobacillus apisilvae</name>
    <dbReference type="NCBI Taxonomy" id="2923364"/>
    <lineage>
        <taxon>Bacteria</taxon>
        <taxon>Bacillati</taxon>
        <taxon>Bacillota</taxon>
        <taxon>Bacilli</taxon>
        <taxon>Lactobacillales</taxon>
        <taxon>Lactobacillaceae</taxon>
        <taxon>Apilactobacillus</taxon>
    </lineage>
</organism>
<evidence type="ECO:0000313" key="3">
    <source>
        <dbReference type="EMBL" id="UQS85872.1"/>
    </source>
</evidence>
<dbReference type="PANTHER" id="PTHR30349">
    <property type="entry name" value="PHAGE INTEGRASE-RELATED"/>
    <property type="match status" value="1"/>
</dbReference>
<dbReference type="Gene3D" id="1.10.443.10">
    <property type="entry name" value="Intergrase catalytic core"/>
    <property type="match status" value="1"/>
</dbReference>
<dbReference type="InterPro" id="IPR050090">
    <property type="entry name" value="Tyrosine_recombinase_XerCD"/>
</dbReference>
<sequence length="192" mass="22442">MSERDLRAEVKDCINSVTLVNPSFEDDPKSNLIIQFLDNTSLNIKDILKLTLDSIFDDSGKPKDKIHIKNSQSKKYEDIDISSMQETLMSYKQWLFRNDIKTKWLFPDEQDRHINERNFYLIMQRVGDLLGINYLGTHSMRKTGAYRVYVQSGYNISLVMNLLNHSSQAMTLKYLGLDRESTENMLDKINFD</sequence>
<dbReference type="Proteomes" id="UP000831859">
    <property type="component" value="Plasmid p2unnamed"/>
</dbReference>